<protein>
    <recommendedName>
        <fullName evidence="8">tRNA uridine-5-carboxymethylaminomethyl(34) synthesis GTPase MnmE</fullName>
    </recommendedName>
</protein>
<feature type="domain" description="GTP-binding protein TrmE N-terminal" evidence="3">
    <location>
        <begin position="6"/>
        <end position="120"/>
    </location>
</feature>
<dbReference type="NCBIfam" id="TIGR00450">
    <property type="entry name" value="mnmE_trmE_thdF"/>
    <property type="match status" value="1"/>
</dbReference>
<dbReference type="GO" id="GO:0005525">
    <property type="term" value="F:GTP binding"/>
    <property type="evidence" value="ECO:0007669"/>
    <property type="project" value="UniProtKB-KW"/>
</dbReference>
<comment type="caution">
    <text evidence="5">The sequence shown here is derived from an EMBL/GenBank/DDBJ whole genome shotgun (WGS) entry which is preliminary data.</text>
</comment>
<dbReference type="Pfam" id="PF10396">
    <property type="entry name" value="TrmE_N"/>
    <property type="match status" value="1"/>
</dbReference>
<dbReference type="EMBL" id="CAJNOK010000057">
    <property type="protein sequence ID" value="CAF0725992.1"/>
    <property type="molecule type" value="Genomic_DNA"/>
</dbReference>
<dbReference type="CDD" id="cd14858">
    <property type="entry name" value="TrmE_N"/>
    <property type="match status" value="1"/>
</dbReference>
<keyword evidence="1" id="KW-0547">Nucleotide-binding</keyword>
<name>A0A8S2CS57_9BILA</name>
<evidence type="ECO:0008006" key="8">
    <source>
        <dbReference type="Google" id="ProtNLM"/>
    </source>
</evidence>
<dbReference type="EMBL" id="CAJOBA010000057">
    <property type="protein sequence ID" value="CAF3499460.1"/>
    <property type="molecule type" value="Genomic_DNA"/>
</dbReference>
<sequence>MKLTGTIVALATPPLNGAIHIIRVSGTNAFSIVNSLLAKPLVKKGHTVELNQIIENQQQIDEALFVKFVAPRSYTGEDLIEINVHGSLHLARLVIELLIKKGANMAEKGEFTARALLAQKIDLPKAEAIALLCSSQSSVEVEAANNALTGKLSERLINVRQMLLDMIARIEVDIDYPEYDDHEKALKDELLSSAKKLINNLQDLIDDSKRTLRVASGLNVTIIGAPNAGKSSMLNALAGQEKAIVSSIPGTTRDIVEVRL</sequence>
<dbReference type="InterPro" id="IPR027417">
    <property type="entry name" value="P-loop_NTPase"/>
</dbReference>
<evidence type="ECO:0000259" key="4">
    <source>
        <dbReference type="Pfam" id="PF12631"/>
    </source>
</evidence>
<accession>A0A8S2CS57</accession>
<gene>
    <name evidence="5" type="ORF">OVA965_LOCUS432</name>
    <name evidence="6" type="ORF">TMI583_LOCUS432</name>
</gene>
<dbReference type="Gene3D" id="3.30.1360.120">
    <property type="entry name" value="Probable tRNA modification gtpase trme, domain 1"/>
    <property type="match status" value="1"/>
</dbReference>
<dbReference type="InterPro" id="IPR004520">
    <property type="entry name" value="GTPase_MnmE"/>
</dbReference>
<dbReference type="GO" id="GO:0003924">
    <property type="term" value="F:GTPase activity"/>
    <property type="evidence" value="ECO:0007669"/>
    <property type="project" value="InterPro"/>
</dbReference>
<dbReference type="SUPFAM" id="SSF52540">
    <property type="entry name" value="P-loop containing nucleoside triphosphate hydrolases"/>
    <property type="match status" value="1"/>
</dbReference>
<dbReference type="InterPro" id="IPR018948">
    <property type="entry name" value="GTP-bd_TrmE_N"/>
</dbReference>
<evidence type="ECO:0000256" key="2">
    <source>
        <dbReference type="ARBA" id="ARBA00023134"/>
    </source>
</evidence>
<evidence type="ECO:0000313" key="7">
    <source>
        <dbReference type="Proteomes" id="UP000677228"/>
    </source>
</evidence>
<feature type="domain" description="MnmE helical" evidence="4">
    <location>
        <begin position="123"/>
        <end position="227"/>
    </location>
</feature>
<reference evidence="5" key="1">
    <citation type="submission" date="2021-02" db="EMBL/GenBank/DDBJ databases">
        <authorList>
            <person name="Nowell W R."/>
        </authorList>
    </citation>
    <scope>NUCLEOTIDE SEQUENCE</scope>
</reference>
<dbReference type="PANTHER" id="PTHR42714:SF2">
    <property type="entry name" value="TRNA MODIFICATION GTPASE GTPBP3, MITOCHONDRIAL"/>
    <property type="match status" value="1"/>
</dbReference>
<dbReference type="Proteomes" id="UP000677228">
    <property type="component" value="Unassembled WGS sequence"/>
</dbReference>
<dbReference type="PANTHER" id="PTHR42714">
    <property type="entry name" value="TRNA MODIFICATION GTPASE GTPBP3"/>
    <property type="match status" value="1"/>
</dbReference>
<proteinExistence type="predicted"/>
<keyword evidence="2" id="KW-0342">GTP-binding</keyword>
<evidence type="ECO:0000313" key="5">
    <source>
        <dbReference type="EMBL" id="CAF0725992.1"/>
    </source>
</evidence>
<evidence type="ECO:0000256" key="1">
    <source>
        <dbReference type="ARBA" id="ARBA00022741"/>
    </source>
</evidence>
<dbReference type="GO" id="GO:0002098">
    <property type="term" value="P:tRNA wobble uridine modification"/>
    <property type="evidence" value="ECO:0007669"/>
    <property type="project" value="TreeGrafter"/>
</dbReference>
<dbReference type="Proteomes" id="UP000682733">
    <property type="component" value="Unassembled WGS sequence"/>
</dbReference>
<dbReference type="GO" id="GO:0030488">
    <property type="term" value="P:tRNA methylation"/>
    <property type="evidence" value="ECO:0007669"/>
    <property type="project" value="TreeGrafter"/>
</dbReference>
<organism evidence="5 7">
    <name type="scientific">Didymodactylos carnosus</name>
    <dbReference type="NCBI Taxonomy" id="1234261"/>
    <lineage>
        <taxon>Eukaryota</taxon>
        <taxon>Metazoa</taxon>
        <taxon>Spiralia</taxon>
        <taxon>Gnathifera</taxon>
        <taxon>Rotifera</taxon>
        <taxon>Eurotatoria</taxon>
        <taxon>Bdelloidea</taxon>
        <taxon>Philodinida</taxon>
        <taxon>Philodinidae</taxon>
        <taxon>Didymodactylos</taxon>
    </lineage>
</organism>
<dbReference type="InterPro" id="IPR027368">
    <property type="entry name" value="MnmE_dom2"/>
</dbReference>
<evidence type="ECO:0000259" key="3">
    <source>
        <dbReference type="Pfam" id="PF10396"/>
    </source>
</evidence>
<evidence type="ECO:0000313" key="6">
    <source>
        <dbReference type="EMBL" id="CAF3499460.1"/>
    </source>
</evidence>
<dbReference type="InterPro" id="IPR027266">
    <property type="entry name" value="TrmE/GcvT-like"/>
</dbReference>
<dbReference type="InterPro" id="IPR025867">
    <property type="entry name" value="MnmE_helical"/>
</dbReference>
<dbReference type="AlphaFoldDB" id="A0A8S2CS57"/>
<dbReference type="GO" id="GO:0005829">
    <property type="term" value="C:cytosol"/>
    <property type="evidence" value="ECO:0007669"/>
    <property type="project" value="TreeGrafter"/>
</dbReference>
<dbReference type="Pfam" id="PF12631">
    <property type="entry name" value="MnmE_helical"/>
    <property type="match status" value="1"/>
</dbReference>
<dbReference type="Gene3D" id="1.20.120.430">
    <property type="entry name" value="tRNA modification GTPase MnmE domain 2"/>
    <property type="match status" value="1"/>
</dbReference>
<dbReference type="SUPFAM" id="SSF103025">
    <property type="entry name" value="Folate-binding domain"/>
    <property type="match status" value="1"/>
</dbReference>